<dbReference type="InterPro" id="IPR044613">
    <property type="entry name" value="Nep1/2-like"/>
</dbReference>
<evidence type="ECO:0000256" key="2">
    <source>
        <dbReference type="ARBA" id="ARBA00022670"/>
    </source>
</evidence>
<evidence type="ECO:0000256" key="3">
    <source>
        <dbReference type="ARBA" id="ARBA00022801"/>
    </source>
</evidence>
<protein>
    <submittedName>
        <fullName evidence="7">Aste57867_18962 protein</fullName>
    </submittedName>
</protein>
<dbReference type="PANTHER" id="PTHR46468:SF1">
    <property type="entry name" value="SENTRIN-SPECIFIC PROTEASE 8"/>
    <property type="match status" value="1"/>
</dbReference>
<dbReference type="Proteomes" id="UP000332933">
    <property type="component" value="Unassembled WGS sequence"/>
</dbReference>
<dbReference type="GO" id="GO:0000338">
    <property type="term" value="P:protein deneddylation"/>
    <property type="evidence" value="ECO:0007669"/>
    <property type="project" value="TreeGrafter"/>
</dbReference>
<dbReference type="AlphaFoldDB" id="A0A485LBN4"/>
<feature type="domain" description="Ubiquitin-like protease family profile" evidence="5">
    <location>
        <begin position="9"/>
        <end position="170"/>
    </location>
</feature>
<reference evidence="7 8" key="1">
    <citation type="submission" date="2019-03" db="EMBL/GenBank/DDBJ databases">
        <authorList>
            <person name="Gaulin E."/>
            <person name="Dumas B."/>
        </authorList>
    </citation>
    <scope>NUCLEOTIDE SEQUENCE [LARGE SCALE GENOMIC DNA]</scope>
    <source>
        <strain evidence="7">CBS 568.67</strain>
    </source>
</reference>
<dbReference type="SUPFAM" id="SSF54001">
    <property type="entry name" value="Cysteine proteinases"/>
    <property type="match status" value="1"/>
</dbReference>
<evidence type="ECO:0000256" key="4">
    <source>
        <dbReference type="ARBA" id="ARBA00022807"/>
    </source>
</evidence>
<dbReference type="InterPro" id="IPR003653">
    <property type="entry name" value="Peptidase_C48_C"/>
</dbReference>
<dbReference type="Gene3D" id="3.40.395.10">
    <property type="entry name" value="Adenoviral Proteinase, Chain A"/>
    <property type="match status" value="1"/>
</dbReference>
<keyword evidence="2" id="KW-0645">Protease</keyword>
<keyword evidence="3" id="KW-0378">Hydrolase</keyword>
<keyword evidence="4" id="KW-0788">Thiol protease</keyword>
<name>A0A485LBN4_9STRA</name>
<keyword evidence="8" id="KW-1185">Reference proteome</keyword>
<evidence type="ECO:0000313" key="8">
    <source>
        <dbReference type="Proteomes" id="UP000332933"/>
    </source>
</evidence>
<dbReference type="GO" id="GO:0019784">
    <property type="term" value="F:deNEDDylase activity"/>
    <property type="evidence" value="ECO:0007669"/>
    <property type="project" value="InterPro"/>
</dbReference>
<dbReference type="GO" id="GO:0008234">
    <property type="term" value="F:cysteine-type peptidase activity"/>
    <property type="evidence" value="ECO:0007669"/>
    <property type="project" value="UniProtKB-KW"/>
</dbReference>
<accession>A0A485LBN4</accession>
<dbReference type="InterPro" id="IPR038765">
    <property type="entry name" value="Papain-like_cys_pep_sf"/>
</dbReference>
<evidence type="ECO:0000313" key="7">
    <source>
        <dbReference type="EMBL" id="VFT95692.1"/>
    </source>
</evidence>
<dbReference type="GO" id="GO:0006508">
    <property type="term" value="P:proteolysis"/>
    <property type="evidence" value="ECO:0007669"/>
    <property type="project" value="UniProtKB-KW"/>
</dbReference>
<dbReference type="PROSITE" id="PS50600">
    <property type="entry name" value="ULP_PROTEASE"/>
    <property type="match status" value="1"/>
</dbReference>
<reference evidence="6" key="2">
    <citation type="submission" date="2019-06" db="EMBL/GenBank/DDBJ databases">
        <title>Genomics analysis of Aphanomyces spp. identifies a new class of oomycete effector associated with host adaptation.</title>
        <authorList>
            <person name="Gaulin E."/>
        </authorList>
    </citation>
    <scope>NUCLEOTIDE SEQUENCE</scope>
    <source>
        <strain evidence="6">CBS 578.67</strain>
    </source>
</reference>
<dbReference type="Pfam" id="PF02902">
    <property type="entry name" value="Peptidase_C48"/>
    <property type="match status" value="1"/>
</dbReference>
<organism evidence="7 8">
    <name type="scientific">Aphanomyces stellatus</name>
    <dbReference type="NCBI Taxonomy" id="120398"/>
    <lineage>
        <taxon>Eukaryota</taxon>
        <taxon>Sar</taxon>
        <taxon>Stramenopiles</taxon>
        <taxon>Oomycota</taxon>
        <taxon>Saprolegniomycetes</taxon>
        <taxon>Saprolegniales</taxon>
        <taxon>Verrucalvaceae</taxon>
        <taxon>Aphanomyces</taxon>
    </lineage>
</organism>
<dbReference type="PANTHER" id="PTHR46468">
    <property type="entry name" value="SENTRIN-SPECIFIC PROTEASE 8"/>
    <property type="match status" value="1"/>
</dbReference>
<evidence type="ECO:0000259" key="5">
    <source>
        <dbReference type="PROSITE" id="PS50600"/>
    </source>
</evidence>
<gene>
    <name evidence="7" type="primary">Aste57867_18962</name>
    <name evidence="6" type="ORF">As57867_018898</name>
    <name evidence="7" type="ORF">ASTE57867_18962</name>
</gene>
<evidence type="ECO:0000256" key="1">
    <source>
        <dbReference type="ARBA" id="ARBA00005234"/>
    </source>
</evidence>
<dbReference type="EMBL" id="CAADRA010006449">
    <property type="protein sequence ID" value="VFT95692.1"/>
    <property type="molecule type" value="Genomic_DNA"/>
</dbReference>
<dbReference type="EMBL" id="VJMH01006428">
    <property type="protein sequence ID" value="KAF0689605.1"/>
    <property type="molecule type" value="Genomic_DNA"/>
</dbReference>
<sequence length="213" mass="23920">MAAILYHDAQLYDRDLRLFPTNQWLNDAAINFYFTVAFHDLCGASSDILFMDPAVVSCMMLQCDDDEDLEDLAQGLQLREKSLLLVPINDRSTFDSQGSHWALLVYSATDGFQFYDSSSGHNLDSAVEVARVLQRAAGLPTADVHHVASSPQQENAFDCGMYVCMTAEWIAMSFLGIQCERLDAFLTPTRIHEKRQAMPSIVRDLNARQTKQS</sequence>
<dbReference type="OrthoDB" id="5065855at2759"/>
<evidence type="ECO:0000313" key="6">
    <source>
        <dbReference type="EMBL" id="KAF0689605.1"/>
    </source>
</evidence>
<proteinExistence type="inferred from homology"/>
<comment type="similarity">
    <text evidence="1">Belongs to the peptidase C48 family.</text>
</comment>